<dbReference type="InterPro" id="IPR013320">
    <property type="entry name" value="ConA-like_dom_sf"/>
</dbReference>
<dbReference type="Proteomes" id="UP000694546">
    <property type="component" value="Chromosome 1"/>
</dbReference>
<dbReference type="PROSITE" id="PS50089">
    <property type="entry name" value="ZF_RING_2"/>
    <property type="match status" value="1"/>
</dbReference>
<reference evidence="11" key="2">
    <citation type="submission" date="2025-08" db="UniProtKB">
        <authorList>
            <consortium name="Ensembl"/>
        </authorList>
    </citation>
    <scope>IDENTIFICATION</scope>
</reference>
<gene>
    <name evidence="11" type="primary">LOC115550991</name>
</gene>
<protein>
    <submittedName>
        <fullName evidence="11">E3 ubiquitin/ISG15 ligase TRIM25-like</fullName>
    </submittedName>
</protein>
<dbReference type="InterPro" id="IPR043136">
    <property type="entry name" value="B30.2/SPRY_sf"/>
</dbReference>
<dbReference type="InterPro" id="IPR000315">
    <property type="entry name" value="Znf_B-box"/>
</dbReference>
<evidence type="ECO:0000256" key="1">
    <source>
        <dbReference type="ARBA" id="ARBA00022588"/>
    </source>
</evidence>
<dbReference type="InterPro" id="IPR027370">
    <property type="entry name" value="Znf-RING_euk"/>
</dbReference>
<evidence type="ECO:0000259" key="10">
    <source>
        <dbReference type="PROSITE" id="PS50188"/>
    </source>
</evidence>
<dbReference type="GeneID" id="115550991"/>
<dbReference type="SMART" id="SM00449">
    <property type="entry name" value="SPRY"/>
    <property type="match status" value="1"/>
</dbReference>
<feature type="domain" description="RING-type" evidence="8">
    <location>
        <begin position="16"/>
        <end position="71"/>
    </location>
</feature>
<evidence type="ECO:0000256" key="5">
    <source>
        <dbReference type="ARBA" id="ARBA00022859"/>
    </source>
</evidence>
<reference evidence="11" key="1">
    <citation type="submission" date="2019-07" db="EMBL/GenBank/DDBJ databases">
        <authorList>
            <consortium name="Wellcome Sanger Institute Data Sharing"/>
        </authorList>
    </citation>
    <scope>NUCLEOTIDE SEQUENCE [LARGE SCALE GENOMIC DNA]</scope>
</reference>
<dbReference type="RefSeq" id="XP_030222286.1">
    <property type="nucleotide sequence ID" value="XM_030366426.1"/>
</dbReference>
<dbReference type="PANTHER" id="PTHR25465">
    <property type="entry name" value="B-BOX DOMAIN CONTAINING"/>
    <property type="match status" value="1"/>
</dbReference>
<dbReference type="Pfam" id="PF00622">
    <property type="entry name" value="SPRY"/>
    <property type="match status" value="1"/>
</dbReference>
<dbReference type="Pfam" id="PF00643">
    <property type="entry name" value="zf-B_box"/>
    <property type="match status" value="1"/>
</dbReference>
<reference evidence="11" key="3">
    <citation type="submission" date="2025-09" db="UniProtKB">
        <authorList>
            <consortium name="Ensembl"/>
        </authorList>
    </citation>
    <scope>IDENTIFICATION</scope>
</reference>
<feature type="compositionally biased region" description="Basic and acidic residues" evidence="7">
    <location>
        <begin position="98"/>
        <end position="109"/>
    </location>
</feature>
<feature type="region of interest" description="Disordered" evidence="7">
    <location>
        <begin position="98"/>
        <end position="147"/>
    </location>
</feature>
<dbReference type="OrthoDB" id="6270329at2759"/>
<feature type="compositionally biased region" description="Low complexity" evidence="7">
    <location>
        <begin position="138"/>
        <end position="147"/>
    </location>
</feature>
<evidence type="ECO:0000256" key="2">
    <source>
        <dbReference type="ARBA" id="ARBA00022723"/>
    </source>
</evidence>
<dbReference type="InterPro" id="IPR017907">
    <property type="entry name" value="Znf_RING_CS"/>
</dbReference>
<dbReference type="Gene3D" id="3.30.160.60">
    <property type="entry name" value="Classic Zinc Finger"/>
    <property type="match status" value="1"/>
</dbReference>
<dbReference type="Pfam" id="PF13765">
    <property type="entry name" value="PRY"/>
    <property type="match status" value="1"/>
</dbReference>
<dbReference type="SUPFAM" id="SSF57845">
    <property type="entry name" value="B-box zinc-binding domain"/>
    <property type="match status" value="1"/>
</dbReference>
<keyword evidence="2" id="KW-0479">Metal-binding</keyword>
<dbReference type="InterPro" id="IPR003879">
    <property type="entry name" value="Butyrophylin_SPRY"/>
</dbReference>
<dbReference type="SUPFAM" id="SSF49899">
    <property type="entry name" value="Concanavalin A-like lectins/glucanases"/>
    <property type="match status" value="1"/>
</dbReference>
<feature type="compositionally biased region" description="Basic and acidic residues" evidence="7">
    <location>
        <begin position="117"/>
        <end position="129"/>
    </location>
</feature>
<dbReference type="GeneTree" id="ENSGT00980000198821"/>
<dbReference type="Pfam" id="PF13445">
    <property type="entry name" value="zf-RING_UBOX"/>
    <property type="match status" value="1"/>
</dbReference>
<dbReference type="InterPro" id="IPR051051">
    <property type="entry name" value="E3_ubiq-ligase_TRIM/RNF"/>
</dbReference>
<evidence type="ECO:0000259" key="9">
    <source>
        <dbReference type="PROSITE" id="PS50119"/>
    </source>
</evidence>
<feature type="domain" description="B box-type" evidence="9">
    <location>
        <begin position="207"/>
        <end position="243"/>
    </location>
</feature>
<dbReference type="SMART" id="SM00589">
    <property type="entry name" value="PRY"/>
    <property type="match status" value="1"/>
</dbReference>
<dbReference type="Ensembl" id="ENSGMOT00000072304.1">
    <property type="protein sequence ID" value="ENSGMOP00000031903.1"/>
    <property type="gene ID" value="ENSGMOG00000026547.1"/>
</dbReference>
<dbReference type="InterPro" id="IPR013083">
    <property type="entry name" value="Znf_RING/FYVE/PHD"/>
</dbReference>
<dbReference type="SMART" id="SM00336">
    <property type="entry name" value="BBOX"/>
    <property type="match status" value="2"/>
</dbReference>
<name>A0A8C5FF22_GADMO</name>
<evidence type="ECO:0000313" key="12">
    <source>
        <dbReference type="Proteomes" id="UP000694546"/>
    </source>
</evidence>
<accession>A0A8C5FF22</accession>
<keyword evidence="4" id="KW-0862">Zinc</keyword>
<dbReference type="GO" id="GO:0008270">
    <property type="term" value="F:zinc ion binding"/>
    <property type="evidence" value="ECO:0007669"/>
    <property type="project" value="UniProtKB-KW"/>
</dbReference>
<dbReference type="PANTHER" id="PTHR25465:SF73">
    <property type="entry name" value="E3 UBIQUITIN_ISG15 LIGASE TRIM25 ISOFORM X1"/>
    <property type="match status" value="1"/>
</dbReference>
<evidence type="ECO:0000256" key="7">
    <source>
        <dbReference type="SAM" id="MobiDB-lite"/>
    </source>
</evidence>
<dbReference type="SUPFAM" id="SSF57850">
    <property type="entry name" value="RING/U-box"/>
    <property type="match status" value="1"/>
</dbReference>
<dbReference type="Gene3D" id="2.60.120.920">
    <property type="match status" value="1"/>
</dbReference>
<evidence type="ECO:0000313" key="11">
    <source>
        <dbReference type="Ensembl" id="ENSGMOP00000031903.1"/>
    </source>
</evidence>
<dbReference type="SMART" id="SM00184">
    <property type="entry name" value="RING"/>
    <property type="match status" value="1"/>
</dbReference>
<evidence type="ECO:0000256" key="6">
    <source>
        <dbReference type="PROSITE-ProRule" id="PRU00024"/>
    </source>
</evidence>
<dbReference type="GO" id="GO:0045087">
    <property type="term" value="P:innate immune response"/>
    <property type="evidence" value="ECO:0007669"/>
    <property type="project" value="UniProtKB-KW"/>
</dbReference>
<dbReference type="InterPro" id="IPR006574">
    <property type="entry name" value="PRY"/>
</dbReference>
<dbReference type="InterPro" id="IPR003877">
    <property type="entry name" value="SPRY_dom"/>
</dbReference>
<keyword evidence="12" id="KW-1185">Reference proteome</keyword>
<dbReference type="AlphaFoldDB" id="A0A8C5FF22"/>
<dbReference type="PROSITE" id="PS50188">
    <property type="entry name" value="B302_SPRY"/>
    <property type="match status" value="1"/>
</dbReference>
<dbReference type="PRINTS" id="PR01407">
    <property type="entry name" value="BUTYPHLNCDUF"/>
</dbReference>
<dbReference type="InterPro" id="IPR001841">
    <property type="entry name" value="Znf_RING"/>
</dbReference>
<proteinExistence type="predicted"/>
<sequence>MALSRPEQLLAHELSCPICMQIFSDPVLLPCGHSYCLACIGKTLVKGPQGGAPTADRELAPEALMRCPECREEFKGLETLRRNFKLCGIVEGYRATVKEEQGPGAKEEPGPGAMEVHGPKEGQGPKEEQGPGAEEEQGPGAEAAARASPGPDVFCDHCIEGSVRAVRTCLRCEVALCERHLQKHQEKSSFRGHVLVAPQREAVPQACLRHGASLEYFCSSDSLLLCASCLLEGSHLNHDLLSFDVAEEEMRRALESRSKAMSCRLQITGGLLQRAAEEQGASEAVGEKLVSRAASLMDSMAALVQRYRERLSSLLEEERSLRRGSWQQGLASLGKQQHTLQQAQTEASQALSETDKCLFVNRFLGLEPQIRAALGPSLDASTQLPSKAPLNFQRLQAGLRSQDFHGEMILLLDSLHLALNPLELTFNPHTAHPSLLVSNDLRTVRAGPARQPYGEHPERFSSAPQVLCSQGFSGDEHLWVVEVGEGSMWSVGLCYKSLPRRGDHSRLGHNNVSWRLQWKNRKLTACHASANVALGEHAGGPPRRVEVALDYAAGSVTFHSVKGPREHLHTFRTTFREPVYPAFSLHSSTPESWITLQSGM</sequence>
<evidence type="ECO:0000256" key="3">
    <source>
        <dbReference type="ARBA" id="ARBA00022771"/>
    </source>
</evidence>
<dbReference type="PROSITE" id="PS00518">
    <property type="entry name" value="ZF_RING_1"/>
    <property type="match status" value="1"/>
</dbReference>
<feature type="domain" description="B30.2/SPRY" evidence="10">
    <location>
        <begin position="404"/>
        <end position="600"/>
    </location>
</feature>
<dbReference type="InterPro" id="IPR001870">
    <property type="entry name" value="B30.2/SPRY"/>
</dbReference>
<dbReference type="GO" id="GO:0005737">
    <property type="term" value="C:cytoplasm"/>
    <property type="evidence" value="ECO:0007669"/>
    <property type="project" value="UniProtKB-ARBA"/>
</dbReference>
<dbReference type="Gene3D" id="3.30.40.10">
    <property type="entry name" value="Zinc/RING finger domain, C3HC4 (zinc finger)"/>
    <property type="match status" value="1"/>
</dbReference>
<dbReference type="OMA" id="RKSWQLG"/>
<keyword evidence="3 6" id="KW-0863">Zinc-finger</keyword>
<dbReference type="PROSITE" id="PS50119">
    <property type="entry name" value="ZF_BBOX"/>
    <property type="match status" value="1"/>
</dbReference>
<keyword evidence="1" id="KW-0399">Innate immunity</keyword>
<keyword evidence="5" id="KW-0391">Immunity</keyword>
<evidence type="ECO:0000259" key="8">
    <source>
        <dbReference type="PROSITE" id="PS50089"/>
    </source>
</evidence>
<organism evidence="11 12">
    <name type="scientific">Gadus morhua</name>
    <name type="common">Atlantic cod</name>
    <dbReference type="NCBI Taxonomy" id="8049"/>
    <lineage>
        <taxon>Eukaryota</taxon>
        <taxon>Metazoa</taxon>
        <taxon>Chordata</taxon>
        <taxon>Craniata</taxon>
        <taxon>Vertebrata</taxon>
        <taxon>Euteleostomi</taxon>
        <taxon>Actinopterygii</taxon>
        <taxon>Neopterygii</taxon>
        <taxon>Teleostei</taxon>
        <taxon>Neoteleostei</taxon>
        <taxon>Acanthomorphata</taxon>
        <taxon>Zeiogadaria</taxon>
        <taxon>Gadariae</taxon>
        <taxon>Gadiformes</taxon>
        <taxon>Gadoidei</taxon>
        <taxon>Gadidae</taxon>
        <taxon>Gadus</taxon>
    </lineage>
</organism>
<evidence type="ECO:0000256" key="4">
    <source>
        <dbReference type="ARBA" id="ARBA00022833"/>
    </source>
</evidence>
<dbReference type="Gene3D" id="4.10.830.40">
    <property type="match status" value="1"/>
</dbReference>